<name>A0A165WFW5_9AGAM</name>
<keyword evidence="2" id="KW-1185">Reference proteome</keyword>
<accession>A0A165WFW5</accession>
<dbReference type="EMBL" id="KV428858">
    <property type="protein sequence ID" value="KZT31106.1"/>
    <property type="molecule type" value="Genomic_DNA"/>
</dbReference>
<gene>
    <name evidence="1" type="ORF">SISSUDRAFT_1068094</name>
</gene>
<evidence type="ECO:0000313" key="1">
    <source>
        <dbReference type="EMBL" id="KZT31106.1"/>
    </source>
</evidence>
<organism evidence="1 2">
    <name type="scientific">Sistotremastrum suecicum HHB10207 ss-3</name>
    <dbReference type="NCBI Taxonomy" id="1314776"/>
    <lineage>
        <taxon>Eukaryota</taxon>
        <taxon>Fungi</taxon>
        <taxon>Dikarya</taxon>
        <taxon>Basidiomycota</taxon>
        <taxon>Agaricomycotina</taxon>
        <taxon>Agaricomycetes</taxon>
        <taxon>Sistotremastrales</taxon>
        <taxon>Sistotremastraceae</taxon>
        <taxon>Sistotremastrum</taxon>
    </lineage>
</organism>
<protein>
    <submittedName>
        <fullName evidence="1">Uncharacterized protein</fullName>
    </submittedName>
</protein>
<dbReference type="Proteomes" id="UP000076798">
    <property type="component" value="Unassembled WGS sequence"/>
</dbReference>
<reference evidence="1 2" key="1">
    <citation type="journal article" date="2016" name="Mol. Biol. Evol.">
        <title>Comparative Genomics of Early-Diverging Mushroom-Forming Fungi Provides Insights into the Origins of Lignocellulose Decay Capabilities.</title>
        <authorList>
            <person name="Nagy L.G."/>
            <person name="Riley R."/>
            <person name="Tritt A."/>
            <person name="Adam C."/>
            <person name="Daum C."/>
            <person name="Floudas D."/>
            <person name="Sun H."/>
            <person name="Yadav J.S."/>
            <person name="Pangilinan J."/>
            <person name="Larsson K.H."/>
            <person name="Matsuura K."/>
            <person name="Barry K."/>
            <person name="Labutti K."/>
            <person name="Kuo R."/>
            <person name="Ohm R.A."/>
            <person name="Bhattacharya S.S."/>
            <person name="Shirouzu T."/>
            <person name="Yoshinaga Y."/>
            <person name="Martin F.M."/>
            <person name="Grigoriev I.V."/>
            <person name="Hibbett D.S."/>
        </authorList>
    </citation>
    <scope>NUCLEOTIDE SEQUENCE [LARGE SCALE GENOMIC DNA]</scope>
    <source>
        <strain evidence="1 2">HHB10207 ss-3</strain>
    </source>
</reference>
<proteinExistence type="predicted"/>
<evidence type="ECO:0000313" key="2">
    <source>
        <dbReference type="Proteomes" id="UP000076798"/>
    </source>
</evidence>
<dbReference type="AlphaFoldDB" id="A0A165WFW5"/>
<sequence>MPHLLHCQLATHDTQTPLERPPQRASNLIQSFTLDLWQRPLATTSLVLVVARLVYDDLVSLILLGPLVDTFQLPSAAQNSFSEAFINSTSGAT</sequence>